<accession>A0A1R3GQB5</accession>
<evidence type="ECO:0000256" key="1">
    <source>
        <dbReference type="SAM" id="MobiDB-lite"/>
    </source>
</evidence>
<protein>
    <submittedName>
        <fullName evidence="2">Uncharacterized protein</fullName>
    </submittedName>
</protein>
<organism evidence="2 3">
    <name type="scientific">Corchorus capsularis</name>
    <name type="common">Jute</name>
    <dbReference type="NCBI Taxonomy" id="210143"/>
    <lineage>
        <taxon>Eukaryota</taxon>
        <taxon>Viridiplantae</taxon>
        <taxon>Streptophyta</taxon>
        <taxon>Embryophyta</taxon>
        <taxon>Tracheophyta</taxon>
        <taxon>Spermatophyta</taxon>
        <taxon>Magnoliopsida</taxon>
        <taxon>eudicotyledons</taxon>
        <taxon>Gunneridae</taxon>
        <taxon>Pentapetalae</taxon>
        <taxon>rosids</taxon>
        <taxon>malvids</taxon>
        <taxon>Malvales</taxon>
        <taxon>Malvaceae</taxon>
        <taxon>Grewioideae</taxon>
        <taxon>Apeibeae</taxon>
        <taxon>Corchorus</taxon>
    </lineage>
</organism>
<dbReference type="Proteomes" id="UP000188268">
    <property type="component" value="Unassembled WGS sequence"/>
</dbReference>
<gene>
    <name evidence="2" type="ORF">CCACVL1_24293</name>
</gene>
<evidence type="ECO:0000313" key="3">
    <source>
        <dbReference type="Proteomes" id="UP000188268"/>
    </source>
</evidence>
<proteinExistence type="predicted"/>
<feature type="region of interest" description="Disordered" evidence="1">
    <location>
        <begin position="1"/>
        <end position="20"/>
    </location>
</feature>
<evidence type="ECO:0000313" key="2">
    <source>
        <dbReference type="EMBL" id="OMO60251.1"/>
    </source>
</evidence>
<dbReference type="EMBL" id="AWWV01013729">
    <property type="protein sequence ID" value="OMO60251.1"/>
    <property type="molecule type" value="Genomic_DNA"/>
</dbReference>
<dbReference type="AlphaFoldDB" id="A0A1R3GQB5"/>
<comment type="caution">
    <text evidence="2">The sequence shown here is derived from an EMBL/GenBank/DDBJ whole genome shotgun (WGS) entry which is preliminary data.</text>
</comment>
<sequence>MGKVRSQEAASLRPRSPNVN</sequence>
<keyword evidence="3" id="KW-1185">Reference proteome</keyword>
<reference evidence="2 3" key="1">
    <citation type="submission" date="2013-09" db="EMBL/GenBank/DDBJ databases">
        <title>Corchorus capsularis genome sequencing.</title>
        <authorList>
            <person name="Alam M."/>
            <person name="Haque M.S."/>
            <person name="Islam M.S."/>
            <person name="Emdad E.M."/>
            <person name="Islam M.M."/>
            <person name="Ahmed B."/>
            <person name="Halim A."/>
            <person name="Hossen Q.M.M."/>
            <person name="Hossain M.Z."/>
            <person name="Ahmed R."/>
            <person name="Khan M.M."/>
            <person name="Islam R."/>
            <person name="Rashid M.M."/>
            <person name="Khan S.A."/>
            <person name="Rahman M.S."/>
            <person name="Alam M."/>
        </authorList>
    </citation>
    <scope>NUCLEOTIDE SEQUENCE [LARGE SCALE GENOMIC DNA]</scope>
    <source>
        <strain evidence="3">cv. CVL-1</strain>
        <tissue evidence="2">Whole seedling</tissue>
    </source>
</reference>
<name>A0A1R3GQB5_COCAP</name>